<dbReference type="RefSeq" id="WP_109404333.1">
    <property type="nucleotide sequence ID" value="NZ_QFFG01000002.1"/>
</dbReference>
<dbReference type="EMBL" id="QFFG01000002">
    <property type="protein sequence ID" value="PWG06002.1"/>
    <property type="molecule type" value="Genomic_DNA"/>
</dbReference>
<comment type="caution">
    <text evidence="1">The sequence shown here is derived from an EMBL/GenBank/DDBJ whole genome shotgun (WGS) entry which is preliminary data.</text>
</comment>
<name>A0A2U2JCG3_9FLAO</name>
<keyword evidence="2" id="KW-1185">Reference proteome</keyword>
<dbReference type="Proteomes" id="UP000245670">
    <property type="component" value="Unassembled WGS sequence"/>
</dbReference>
<dbReference type="InterPro" id="IPR037079">
    <property type="entry name" value="AF2212/PG0164-like_sf"/>
</dbReference>
<dbReference type="SUPFAM" id="SSF141694">
    <property type="entry name" value="AF2212/PG0164-like"/>
    <property type="match status" value="1"/>
</dbReference>
<dbReference type="InterPro" id="IPR015018">
    <property type="entry name" value="DUF1905"/>
</dbReference>
<accession>A0A2U2JCG3</accession>
<dbReference type="AlphaFoldDB" id="A0A2U2JCG3"/>
<sequence length="99" mass="11936">MKSTIKFTFTSKMWQDNEPFGWFFVSMTKEMSSEIRQYFKNQEEGWGRMKVVAIVKEIEWKTSIWFDTKRNIYLLPIKAEIRKKANLKVNSEFNISILL</sequence>
<dbReference type="Pfam" id="PF08922">
    <property type="entry name" value="DUF1905"/>
    <property type="match status" value="1"/>
</dbReference>
<dbReference type="Gene3D" id="2.40.30.100">
    <property type="entry name" value="AF2212/PG0164-like"/>
    <property type="match status" value="1"/>
</dbReference>
<proteinExistence type="predicted"/>
<evidence type="ECO:0000313" key="1">
    <source>
        <dbReference type="EMBL" id="PWG06002.1"/>
    </source>
</evidence>
<gene>
    <name evidence="1" type="ORF">DIS07_06095</name>
</gene>
<dbReference type="OrthoDB" id="9808666at2"/>
<evidence type="ECO:0000313" key="2">
    <source>
        <dbReference type="Proteomes" id="UP000245670"/>
    </source>
</evidence>
<reference evidence="1 2" key="1">
    <citation type="submission" date="2018-05" db="EMBL/GenBank/DDBJ databases">
        <title>Polaribacter aquimarinus sp. nov., isolated from sediment in a sediment of sea.</title>
        <authorList>
            <person name="Lu D."/>
        </authorList>
    </citation>
    <scope>NUCLEOTIDE SEQUENCE [LARGE SCALE GENOMIC DNA]</scope>
    <source>
        <strain evidence="1 2">ZY113</strain>
    </source>
</reference>
<protein>
    <submittedName>
        <fullName evidence="1">DUF1905 domain-containing protein</fullName>
    </submittedName>
</protein>
<organism evidence="1 2">
    <name type="scientific">Polaribacter aquimarinus</name>
    <dbReference type="NCBI Taxonomy" id="2100726"/>
    <lineage>
        <taxon>Bacteria</taxon>
        <taxon>Pseudomonadati</taxon>
        <taxon>Bacteroidota</taxon>
        <taxon>Flavobacteriia</taxon>
        <taxon>Flavobacteriales</taxon>
        <taxon>Flavobacteriaceae</taxon>
    </lineage>
</organism>